<dbReference type="Pfam" id="PF13409">
    <property type="entry name" value="GST_N_2"/>
    <property type="match status" value="1"/>
</dbReference>
<reference evidence="2 3" key="1">
    <citation type="journal article" date="2016" name="Mol. Biol. Evol.">
        <title>Comparative Genomics of Early-Diverging Mushroom-Forming Fungi Provides Insights into the Origins of Lignocellulose Decay Capabilities.</title>
        <authorList>
            <person name="Nagy L.G."/>
            <person name="Riley R."/>
            <person name="Tritt A."/>
            <person name="Adam C."/>
            <person name="Daum C."/>
            <person name="Floudas D."/>
            <person name="Sun H."/>
            <person name="Yadav J.S."/>
            <person name="Pangilinan J."/>
            <person name="Larsson K.H."/>
            <person name="Matsuura K."/>
            <person name="Barry K."/>
            <person name="Labutti K."/>
            <person name="Kuo R."/>
            <person name="Ohm R.A."/>
            <person name="Bhattacharya S.S."/>
            <person name="Shirouzu T."/>
            <person name="Yoshinaga Y."/>
            <person name="Martin F.M."/>
            <person name="Grigoriev I.V."/>
            <person name="Hibbett D.S."/>
        </authorList>
    </citation>
    <scope>NUCLEOTIDE SEQUENCE [LARGE SCALE GENOMIC DNA]</scope>
    <source>
        <strain evidence="2 3">CBS 109695</strain>
    </source>
</reference>
<dbReference type="AlphaFoldDB" id="A0A166U786"/>
<evidence type="ECO:0000313" key="3">
    <source>
        <dbReference type="Proteomes" id="UP000076532"/>
    </source>
</evidence>
<dbReference type="InterPro" id="IPR036249">
    <property type="entry name" value="Thioredoxin-like_sf"/>
</dbReference>
<feature type="domain" description="GST N-terminal" evidence="1">
    <location>
        <begin position="15"/>
        <end position="68"/>
    </location>
</feature>
<dbReference type="Gene3D" id="3.40.30.10">
    <property type="entry name" value="Glutaredoxin"/>
    <property type="match status" value="1"/>
</dbReference>
<evidence type="ECO:0000313" key="2">
    <source>
        <dbReference type="EMBL" id="KZP31389.1"/>
    </source>
</evidence>
<dbReference type="OrthoDB" id="412788at2759"/>
<organism evidence="2 3">
    <name type="scientific">Athelia psychrophila</name>
    <dbReference type="NCBI Taxonomy" id="1759441"/>
    <lineage>
        <taxon>Eukaryota</taxon>
        <taxon>Fungi</taxon>
        <taxon>Dikarya</taxon>
        <taxon>Basidiomycota</taxon>
        <taxon>Agaricomycotina</taxon>
        <taxon>Agaricomycetes</taxon>
        <taxon>Agaricomycetidae</taxon>
        <taxon>Atheliales</taxon>
        <taxon>Atheliaceae</taxon>
        <taxon>Athelia</taxon>
    </lineage>
</organism>
<name>A0A166U786_9AGAM</name>
<dbReference type="InterPro" id="IPR036282">
    <property type="entry name" value="Glutathione-S-Trfase_C_sf"/>
</dbReference>
<dbReference type="SUPFAM" id="SSF52833">
    <property type="entry name" value="Thioredoxin-like"/>
    <property type="match status" value="1"/>
</dbReference>
<gene>
    <name evidence="2" type="ORF">FIBSPDRAFT_926046</name>
</gene>
<accession>A0A166U786</accession>
<dbReference type="STRING" id="436010.A0A166U786"/>
<proteinExistence type="predicted"/>
<dbReference type="SUPFAM" id="SSF47616">
    <property type="entry name" value="GST C-terminal domain-like"/>
    <property type="match status" value="1"/>
</dbReference>
<dbReference type="EMBL" id="KV417490">
    <property type="protein sequence ID" value="KZP31389.1"/>
    <property type="molecule type" value="Genomic_DNA"/>
</dbReference>
<protein>
    <recommendedName>
        <fullName evidence="1">GST N-terminal domain-containing protein</fullName>
    </recommendedName>
</protein>
<sequence length="399" mass="42590">MTCSPISFNANVDCRSTGENFAPTFLRLNPKGTVPTLVVPLQKTLGPDTESRYRPITDTKAIVEFLDKGRSVMSRTNTTSDAPAPALAPATISFSSTSATIIDDILHSEGGSPNSLLYMNARDDAQLKALAVFLFPFLKSRHEALSGFIAEASNEQSHLSQKTKAFYVEKQTSTQTLLDVFSKADVATAALDATAKAAREDYFATAKTAWEADLKESLTKLNGEIIGPYCLVPAPAGDQISIADLHLAGWLARIVSLSGGSISEDGDTVTAKVEAHIGGGFQFPKEAPATGGAVGARTTPQSKLAAFWDAIKDRPSFQRVYAEREVAQTLLRQCMRLTALWMFVSSICGLRKSRPSADGLVFGNSARPFGPDLAAATESDQCGGSFNVTCIQSFGTPEC</sequence>
<dbReference type="InterPro" id="IPR004045">
    <property type="entry name" value="Glutathione_S-Trfase_N"/>
</dbReference>
<dbReference type="CDD" id="cd00299">
    <property type="entry name" value="GST_C_family"/>
    <property type="match status" value="1"/>
</dbReference>
<evidence type="ECO:0000259" key="1">
    <source>
        <dbReference type="Pfam" id="PF13409"/>
    </source>
</evidence>
<dbReference type="Proteomes" id="UP000076532">
    <property type="component" value="Unassembled WGS sequence"/>
</dbReference>
<keyword evidence="3" id="KW-1185">Reference proteome</keyword>